<proteinExistence type="predicted"/>
<reference evidence="1" key="2">
    <citation type="submission" date="2022-06" db="UniProtKB">
        <authorList>
            <consortium name="EnsemblMetazoa"/>
        </authorList>
    </citation>
    <scope>IDENTIFICATION</scope>
    <source>
        <strain evidence="1">PS312</strain>
    </source>
</reference>
<keyword evidence="2" id="KW-1185">Reference proteome</keyword>
<dbReference type="AlphaFoldDB" id="A0A2A6BG61"/>
<name>A0A2A6BG61_PRIPA</name>
<sequence>MASSPKRLRPNDEGCCPIVTGQINTTTFERPMTISEEDLLSNINDDCLREIFPYFDHDELDEISLVSQRLNLFTLTARKTAMRKRTRENSRLILHRSDRGTTSLIGIGIDDCYWLTSLDNDEILKFDRSPRPTIIWNSRSTTQSKPTQTPCEIFKRMNFLLERYQFSWIKIDWVLINNSFVDHCERIFDFRSPPRLSFLETTFDSDMQSVSMKRFTDWILSMNLENVSFKNTKIGQTGAIDANFLVRFSQNGENLKLIVEDREAVSSNALIFVDRDMIDSLVKYSELNINYNIVVDTEWVMDLIKARFRRNVSGNWGISTTRKLREDELIASLDADMRLEEEDADQYRISLNDEQNSSNFLIVLFREEEFTKIDIEFDVDGDSDDSN</sequence>
<evidence type="ECO:0000313" key="2">
    <source>
        <dbReference type="Proteomes" id="UP000005239"/>
    </source>
</evidence>
<gene>
    <name evidence="1" type="primary">WBGene00089806</name>
</gene>
<evidence type="ECO:0000313" key="1">
    <source>
        <dbReference type="EnsemblMetazoa" id="PPA00252.1"/>
    </source>
</evidence>
<dbReference type="EnsemblMetazoa" id="PPA00252.1">
    <property type="protein sequence ID" value="PPA00252.1"/>
    <property type="gene ID" value="WBGene00089806"/>
</dbReference>
<reference evidence="2" key="1">
    <citation type="journal article" date="2008" name="Nat. Genet.">
        <title>The Pristionchus pacificus genome provides a unique perspective on nematode lifestyle and parasitism.</title>
        <authorList>
            <person name="Dieterich C."/>
            <person name="Clifton S.W."/>
            <person name="Schuster L.N."/>
            <person name="Chinwalla A."/>
            <person name="Delehaunty K."/>
            <person name="Dinkelacker I."/>
            <person name="Fulton L."/>
            <person name="Fulton R."/>
            <person name="Godfrey J."/>
            <person name="Minx P."/>
            <person name="Mitreva M."/>
            <person name="Roeseler W."/>
            <person name="Tian H."/>
            <person name="Witte H."/>
            <person name="Yang S.P."/>
            <person name="Wilson R.K."/>
            <person name="Sommer R.J."/>
        </authorList>
    </citation>
    <scope>NUCLEOTIDE SEQUENCE [LARGE SCALE GENOMIC DNA]</scope>
    <source>
        <strain evidence="2">PS312</strain>
    </source>
</reference>
<accession>A0A8R1Y739</accession>
<dbReference type="Proteomes" id="UP000005239">
    <property type="component" value="Unassembled WGS sequence"/>
</dbReference>
<accession>A0A2A6BG61</accession>
<protein>
    <submittedName>
        <fullName evidence="1">Uncharacterized protein</fullName>
    </submittedName>
</protein>
<organism evidence="1 2">
    <name type="scientific">Pristionchus pacificus</name>
    <name type="common">Parasitic nematode worm</name>
    <dbReference type="NCBI Taxonomy" id="54126"/>
    <lineage>
        <taxon>Eukaryota</taxon>
        <taxon>Metazoa</taxon>
        <taxon>Ecdysozoa</taxon>
        <taxon>Nematoda</taxon>
        <taxon>Chromadorea</taxon>
        <taxon>Rhabditida</taxon>
        <taxon>Rhabditina</taxon>
        <taxon>Diplogasteromorpha</taxon>
        <taxon>Diplogasteroidea</taxon>
        <taxon>Neodiplogasteridae</taxon>
        <taxon>Pristionchus</taxon>
    </lineage>
</organism>